<dbReference type="AlphaFoldDB" id="A0A1M6F8G7"/>
<keyword evidence="2" id="KW-1185">Reference proteome</keyword>
<dbReference type="OrthoDB" id="200013at2"/>
<dbReference type="InterPro" id="IPR016155">
    <property type="entry name" value="Mopterin_synth/thiamin_S_b"/>
</dbReference>
<accession>A0A1M6F8G7</accession>
<protein>
    <recommendedName>
        <fullName evidence="3">ThiS family protein</fullName>
    </recommendedName>
</protein>
<dbReference type="STRING" id="1121432.SAMN02745219_01401"/>
<dbReference type="EMBL" id="FQZM01000015">
    <property type="protein sequence ID" value="SHI93963.1"/>
    <property type="molecule type" value="Genomic_DNA"/>
</dbReference>
<name>A0A1M6F8G7_9FIRM</name>
<proteinExistence type="predicted"/>
<dbReference type="SUPFAM" id="SSF54285">
    <property type="entry name" value="MoaD/ThiS"/>
    <property type="match status" value="1"/>
</dbReference>
<evidence type="ECO:0000313" key="2">
    <source>
        <dbReference type="Proteomes" id="UP000184529"/>
    </source>
</evidence>
<gene>
    <name evidence="1" type="ORF">SAMN02745219_01401</name>
</gene>
<reference evidence="2" key="1">
    <citation type="submission" date="2016-11" db="EMBL/GenBank/DDBJ databases">
        <authorList>
            <person name="Varghese N."/>
            <person name="Submissions S."/>
        </authorList>
    </citation>
    <scope>NUCLEOTIDE SEQUENCE [LARGE SCALE GENOMIC DNA]</scope>
    <source>
        <strain evidence="2">DSM 16057</strain>
    </source>
</reference>
<evidence type="ECO:0008006" key="3">
    <source>
        <dbReference type="Google" id="ProtNLM"/>
    </source>
</evidence>
<sequence>MKVKVKLLAPFKFCDDTAEAELDMPRNSTVRDLVSLIAERSNIDKYGRDQVMILAGNKIVGCDDLIDKDMEAWIMLQPMGG</sequence>
<dbReference type="RefSeq" id="WP_072868335.1">
    <property type="nucleotide sequence ID" value="NZ_FQZM01000015.1"/>
</dbReference>
<evidence type="ECO:0000313" key="1">
    <source>
        <dbReference type="EMBL" id="SHI93963.1"/>
    </source>
</evidence>
<organism evidence="1 2">
    <name type="scientific">Desulfofundulus thermosubterraneus DSM 16057</name>
    <dbReference type="NCBI Taxonomy" id="1121432"/>
    <lineage>
        <taxon>Bacteria</taxon>
        <taxon>Bacillati</taxon>
        <taxon>Bacillota</taxon>
        <taxon>Clostridia</taxon>
        <taxon>Eubacteriales</taxon>
        <taxon>Peptococcaceae</taxon>
        <taxon>Desulfofundulus</taxon>
    </lineage>
</organism>
<dbReference type="Proteomes" id="UP000184529">
    <property type="component" value="Unassembled WGS sequence"/>
</dbReference>